<dbReference type="InterPro" id="IPR050281">
    <property type="entry name" value="Flavin_monoamine_oxidase"/>
</dbReference>
<dbReference type="EMBL" id="JAPQKH010000006">
    <property type="protein sequence ID" value="KAJ5093379.1"/>
    <property type="molecule type" value="Genomic_DNA"/>
</dbReference>
<dbReference type="GO" id="GO:0050660">
    <property type="term" value="F:flavin adenine dinucleotide binding"/>
    <property type="evidence" value="ECO:0007669"/>
    <property type="project" value="TreeGrafter"/>
</dbReference>
<reference evidence="2" key="1">
    <citation type="submission" date="2022-11" db="EMBL/GenBank/DDBJ databases">
        <authorList>
            <person name="Petersen C."/>
        </authorList>
    </citation>
    <scope>NUCLEOTIDE SEQUENCE</scope>
    <source>
        <strain evidence="2">IBT 30069</strain>
    </source>
</reference>
<dbReference type="GO" id="GO:0003682">
    <property type="term" value="F:chromatin binding"/>
    <property type="evidence" value="ECO:0007669"/>
    <property type="project" value="TreeGrafter"/>
</dbReference>
<evidence type="ECO:0000313" key="2">
    <source>
        <dbReference type="EMBL" id="KAJ5093379.1"/>
    </source>
</evidence>
<dbReference type="Proteomes" id="UP001149165">
    <property type="component" value="Unassembled WGS sequence"/>
</dbReference>
<protein>
    <recommendedName>
        <fullName evidence="1">Amine oxidase domain-containing protein</fullName>
    </recommendedName>
</protein>
<evidence type="ECO:0000259" key="1">
    <source>
        <dbReference type="Pfam" id="PF01593"/>
    </source>
</evidence>
<dbReference type="PANTHER" id="PTHR10742">
    <property type="entry name" value="FLAVIN MONOAMINE OXIDASE"/>
    <property type="match status" value="1"/>
</dbReference>
<comment type="caution">
    <text evidence="2">The sequence shown here is derived from an EMBL/GenBank/DDBJ whole genome shotgun (WGS) entry which is preliminary data.</text>
</comment>
<feature type="domain" description="Amine oxidase" evidence="1">
    <location>
        <begin position="14"/>
        <end position="486"/>
    </location>
</feature>
<gene>
    <name evidence="2" type="ORF">N7456_009240</name>
</gene>
<evidence type="ECO:0000313" key="3">
    <source>
        <dbReference type="Proteomes" id="UP001149165"/>
    </source>
</evidence>
<dbReference type="InterPro" id="IPR036188">
    <property type="entry name" value="FAD/NAD-bd_sf"/>
</dbReference>
<dbReference type="PRINTS" id="PR00419">
    <property type="entry name" value="ADXRDTASE"/>
</dbReference>
<dbReference type="PANTHER" id="PTHR10742:SF414">
    <property type="entry name" value="CONTAINING AMINE OXIDASE, PUTATIVE (AFU_ORTHOLOGUE AFUA_3G12150)-RELATED"/>
    <property type="match status" value="1"/>
</dbReference>
<dbReference type="GO" id="GO:0016491">
    <property type="term" value="F:oxidoreductase activity"/>
    <property type="evidence" value="ECO:0007669"/>
    <property type="project" value="InterPro"/>
</dbReference>
<name>A0A9W9F4H8_9EURO</name>
<dbReference type="InterPro" id="IPR002937">
    <property type="entry name" value="Amino_oxidase"/>
</dbReference>
<organism evidence="2 3">
    <name type="scientific">Penicillium angulare</name>
    <dbReference type="NCBI Taxonomy" id="116970"/>
    <lineage>
        <taxon>Eukaryota</taxon>
        <taxon>Fungi</taxon>
        <taxon>Dikarya</taxon>
        <taxon>Ascomycota</taxon>
        <taxon>Pezizomycotina</taxon>
        <taxon>Eurotiomycetes</taxon>
        <taxon>Eurotiomycetidae</taxon>
        <taxon>Eurotiales</taxon>
        <taxon>Aspergillaceae</taxon>
        <taxon>Penicillium</taxon>
    </lineage>
</organism>
<dbReference type="SUPFAM" id="SSF51905">
    <property type="entry name" value="FAD/NAD(P)-binding domain"/>
    <property type="match status" value="1"/>
</dbReference>
<proteinExistence type="predicted"/>
<dbReference type="Gene3D" id="3.90.660.10">
    <property type="match status" value="1"/>
</dbReference>
<dbReference type="Gene3D" id="3.50.50.60">
    <property type="entry name" value="FAD/NAD(P)-binding domain"/>
    <property type="match status" value="1"/>
</dbReference>
<dbReference type="Pfam" id="PF01593">
    <property type="entry name" value="Amino_oxidase"/>
    <property type="match status" value="1"/>
</dbReference>
<dbReference type="OrthoDB" id="5046242at2759"/>
<sequence>MSSKPHVGIIGAGLAGLRCADILIQNGARVTILEARDRVGGRICQDSLGEHKVDLGPNWIHGQGENPIMSLAEATKTVTYDPDGGNYMVSRDGKFISEALGTRVSEFVWTTIAEAFTYSNEQREKIRPEESLYDFFVTKVRQTDFSEEEQQLCLDACRLWGAYVGEPTKRQSLRFFRLEECIDGYNYFVAGTYTKILEQIAKKAQSHADIKLNHPIVNIDAPIRKTDTPTNENQVTLTTASGDRFTFDDVVITCPLGWLKHNTNVFTPSLPPRLLKAIDSISYGRLEKVFVKFPKAFWQTSSSSSSTEKNSDLPVNPVFTQFLQPNYADHPEDLEWNQECLSIASLPEPCAHPTLLFYTYGPGGAHIVDSIASLDPSSKEYKDTLIAKLQPFYSKLPGYDASSPDCVPDAVLATRWQTDPYAGFGSYCNFQVGLEEGDRDIEVMRSGAGVGAERGLWFAGEHTSPFVALGTTTGAYWSGERVAGQVCERRGLTCVGVRSGKDDSLPSAKASL</sequence>
<dbReference type="AlphaFoldDB" id="A0A9W9F4H8"/>
<reference evidence="2" key="2">
    <citation type="journal article" date="2023" name="IMA Fungus">
        <title>Comparative genomic study of the Penicillium genus elucidates a diverse pangenome and 15 lateral gene transfer events.</title>
        <authorList>
            <person name="Petersen C."/>
            <person name="Sorensen T."/>
            <person name="Nielsen M.R."/>
            <person name="Sondergaard T.E."/>
            <person name="Sorensen J.L."/>
            <person name="Fitzpatrick D.A."/>
            <person name="Frisvad J.C."/>
            <person name="Nielsen K.L."/>
        </authorList>
    </citation>
    <scope>NUCLEOTIDE SEQUENCE</scope>
    <source>
        <strain evidence="2">IBT 30069</strain>
    </source>
</reference>
<dbReference type="SUPFAM" id="SSF54373">
    <property type="entry name" value="FAD-linked reductases, C-terminal domain"/>
    <property type="match status" value="1"/>
</dbReference>
<keyword evidence="3" id="KW-1185">Reference proteome</keyword>
<dbReference type="GO" id="GO:0006338">
    <property type="term" value="P:chromatin remodeling"/>
    <property type="evidence" value="ECO:0007669"/>
    <property type="project" value="TreeGrafter"/>
</dbReference>
<accession>A0A9W9F4H8</accession>